<reference evidence="2 3" key="1">
    <citation type="submission" date="2020-09" db="EMBL/GenBank/DDBJ databases">
        <title>Bacillus nautilus sp. nov., Chryseoglobus crepusculi sp. nov, and Psychrobacter noctis sp. nov., isolated from deep-sea sponges from the equatorial Atlantic.</title>
        <authorList>
            <person name="Stennett H.L."/>
            <person name="Williams S.E."/>
        </authorList>
    </citation>
    <scope>NUCLEOTIDE SEQUENCE [LARGE SCALE GENOMIC DNA]</scope>
    <source>
        <strain evidence="2 3">28M-24</strain>
    </source>
</reference>
<dbReference type="EMBL" id="JACXXH010000002">
    <property type="protein sequence ID" value="MBD3862888.1"/>
    <property type="molecule type" value="Genomic_DNA"/>
</dbReference>
<comment type="caution">
    <text evidence="2">The sequence shown here is derived from an EMBL/GenBank/DDBJ whole genome shotgun (WGS) entry which is preliminary data.</text>
</comment>
<name>A0ABR8LRQ3_9FLAO</name>
<feature type="signal peptide" evidence="1">
    <location>
        <begin position="1"/>
        <end position="20"/>
    </location>
</feature>
<keyword evidence="1" id="KW-0732">Signal</keyword>
<dbReference type="Proteomes" id="UP000627521">
    <property type="component" value="Unassembled WGS sequence"/>
</dbReference>
<organism evidence="2 3">
    <name type="scientific">Olleya marilimosa</name>
    <dbReference type="NCBI Taxonomy" id="272164"/>
    <lineage>
        <taxon>Bacteria</taxon>
        <taxon>Pseudomonadati</taxon>
        <taxon>Bacteroidota</taxon>
        <taxon>Flavobacteriia</taxon>
        <taxon>Flavobacteriales</taxon>
        <taxon>Flavobacteriaceae</taxon>
    </lineage>
</organism>
<proteinExistence type="predicted"/>
<evidence type="ECO:0000313" key="2">
    <source>
        <dbReference type="EMBL" id="MBD3862888.1"/>
    </source>
</evidence>
<evidence type="ECO:0000256" key="1">
    <source>
        <dbReference type="SAM" id="SignalP"/>
    </source>
</evidence>
<dbReference type="RefSeq" id="WP_191101098.1">
    <property type="nucleotide sequence ID" value="NZ_JACXXH010000002.1"/>
</dbReference>
<protein>
    <recommendedName>
        <fullName evidence="4">Adhesin domain-containing protein</fullName>
    </recommendedName>
</protein>
<gene>
    <name evidence="2" type="ORF">IEG06_05455</name>
</gene>
<evidence type="ECO:0008006" key="4">
    <source>
        <dbReference type="Google" id="ProtNLM"/>
    </source>
</evidence>
<evidence type="ECO:0000313" key="3">
    <source>
        <dbReference type="Proteomes" id="UP000627521"/>
    </source>
</evidence>
<feature type="chain" id="PRO_5046422855" description="Adhesin domain-containing protein" evidence="1">
    <location>
        <begin position="21"/>
        <end position="207"/>
    </location>
</feature>
<accession>A0ABR8LRQ3</accession>
<keyword evidence="3" id="KW-1185">Reference proteome</keyword>
<sequence>MKLKLTILLLLVANTLSAQKSTEKMWHADAINTVLINGDNVFNINVTNSPTNTIILKVKIEGEHANQLVIVDSIVNQTLYISSSFQPLFVKDNDKLSAHKVMSVEYQLLVPKNIKLEIKSNIGAVHLVGAYSSIFVELNQGNCNLKQFLGDASINTVNGDINIETNNAKVEAYTKTGNIVLTQFKYAKYNISCRTINGNIKVTKVEK</sequence>